<comment type="caution">
    <text evidence="1">The sequence shown here is derived from an EMBL/GenBank/DDBJ whole genome shotgun (WGS) entry which is preliminary data.</text>
</comment>
<reference evidence="1 2" key="1">
    <citation type="journal article" date="2019" name="Gut">
        <title>Antibiotics-induced monodominance of a novel gut bacterial order.</title>
        <authorList>
            <person name="Hildebrand F."/>
            <person name="Moitinho-Silva L."/>
            <person name="Blasche S."/>
            <person name="Jahn M.T."/>
            <person name="Gossmann T.I."/>
            <person name="Heuerta-Cepas J."/>
            <person name="Hercog R."/>
            <person name="Luetge M."/>
            <person name="Bahram M."/>
            <person name="Pryszlak A."/>
            <person name="Alves R.J."/>
            <person name="Waszak S.M."/>
            <person name="Zhu A."/>
            <person name="Ye L."/>
            <person name="Costea P.I."/>
            <person name="Aalvink S."/>
            <person name="Belzer C."/>
            <person name="Forslund S.K."/>
            <person name="Sunagawa S."/>
            <person name="Hentschel U."/>
            <person name="Merten C."/>
            <person name="Patil K.R."/>
            <person name="Benes V."/>
            <person name="Bork P."/>
        </authorList>
    </citation>
    <scope>NUCLEOTIDE SEQUENCE [LARGE SCALE GENOMIC DNA]</scope>
    <source>
        <strain evidence="1 2">HDS1380</strain>
    </source>
</reference>
<evidence type="ECO:0000313" key="1">
    <source>
        <dbReference type="EMBL" id="RXZ61542.1"/>
    </source>
</evidence>
<gene>
    <name evidence="1" type="ORF">ESZ91_03890</name>
</gene>
<proteinExistence type="predicted"/>
<dbReference type="InterPro" id="IPR042229">
    <property type="entry name" value="Listeria/Bacterioides_rpt_sf"/>
</dbReference>
<dbReference type="RefSeq" id="WP_129224336.1">
    <property type="nucleotide sequence ID" value="NZ_SDOZ01000002.1"/>
</dbReference>
<accession>A0A4Q2KDF7</accession>
<dbReference type="EMBL" id="SDOZ01000002">
    <property type="protein sequence ID" value="RXZ61542.1"/>
    <property type="molecule type" value="Genomic_DNA"/>
</dbReference>
<dbReference type="Gene3D" id="2.60.40.4270">
    <property type="entry name" value="Listeria-Bacteroides repeat domain"/>
    <property type="match status" value="1"/>
</dbReference>
<dbReference type="AlphaFoldDB" id="A0A4Q2KDF7"/>
<evidence type="ECO:0008006" key="3">
    <source>
        <dbReference type="Google" id="ProtNLM"/>
    </source>
</evidence>
<dbReference type="OrthoDB" id="1741965at2"/>
<keyword evidence="2" id="KW-1185">Reference proteome</keyword>
<organism evidence="1 2">
    <name type="scientific">Candidatus Borkfalkia ceftriaxoniphila</name>
    <dbReference type="NCBI Taxonomy" id="2508949"/>
    <lineage>
        <taxon>Bacteria</taxon>
        <taxon>Bacillati</taxon>
        <taxon>Bacillota</taxon>
        <taxon>Clostridia</taxon>
        <taxon>Christensenellales</taxon>
        <taxon>Christensenellaceae</taxon>
        <taxon>Candidatus Borkfalkia</taxon>
    </lineage>
</organism>
<sequence>MFVRVSIVESVFFTAENPSGTVERGGDYTVRLKMLKGYEPLSCDHASFSIDKRGDGEYELTLRNIERPARVTLFSKKTEKEPAENPATECEILFVYNDGTSECETVKYELSEHIRPNTRNGSGISRKGYTLIGWNTKADGSGEHVGLGSRYTVAQGQKAVLYGEWVKCQPESDFLYSVRADGTLSLTGYKGTGDQEPFAIPSEIAGKTVSDIGYSFTTNIPCGEISAKTLILPDTVKTVSDYAFKNSRFEEIYFFDNLEAVGSKSFSQKIKTYHVNAAKAPCLLKSNYNARFADNIDILIVNKDKRKLLFFAGCSFAYGLDSAAVEEAFGGEYVVANLGINGEFDALFQLECILPYIGVGDVLVHAPEQMSPYQFLASMRLDGRVFAMVEGNYDLLASVDFSYSDSVFEAYMMYNNLRAGQPPCKYSDDAGLFNKYGDYSLERPYDEATEVERDVAYSESYIYDTGLLTEENISRLASVYEKFEDLGARVCVSYAPMNRHSAESAQIFEKAANFEDELVRLLSPYGCFVISEISDYIFDGRYFYDSDYHLNDLGVLLRTERLIDDLFAAGIGGE</sequence>
<evidence type="ECO:0000313" key="2">
    <source>
        <dbReference type="Proteomes" id="UP000291269"/>
    </source>
</evidence>
<dbReference type="Proteomes" id="UP000291269">
    <property type="component" value="Unassembled WGS sequence"/>
</dbReference>
<protein>
    <recommendedName>
        <fullName evidence="3">Leucine-rich repeat domain-containing protein</fullName>
    </recommendedName>
</protein>
<dbReference type="Gene3D" id="3.80.10.10">
    <property type="entry name" value="Ribonuclease Inhibitor"/>
    <property type="match status" value="1"/>
</dbReference>
<dbReference type="InterPro" id="IPR032675">
    <property type="entry name" value="LRR_dom_sf"/>
</dbReference>
<name>A0A4Q2KDF7_9FIRM</name>